<keyword evidence="4" id="KW-0067">ATP-binding</keyword>
<keyword evidence="2" id="KW-0378">Hydrolase</keyword>
<evidence type="ECO:0000256" key="3">
    <source>
        <dbReference type="ARBA" id="ARBA00022806"/>
    </source>
</evidence>
<dbReference type="PANTHER" id="PTHR11070:SF2">
    <property type="entry name" value="ATP-DEPENDENT DNA HELICASE SRS2"/>
    <property type="match status" value="1"/>
</dbReference>
<dbReference type="GO" id="GO:0016787">
    <property type="term" value="F:hydrolase activity"/>
    <property type="evidence" value="ECO:0007669"/>
    <property type="project" value="UniProtKB-KW"/>
</dbReference>
<protein>
    <recommendedName>
        <fullName evidence="5">UvrD-like helicase ATP-binding domain-containing protein</fullName>
    </recommendedName>
</protein>
<gene>
    <name evidence="6" type="ORF">KBTEX_02390</name>
</gene>
<feature type="domain" description="UvrD-like helicase ATP-binding" evidence="5">
    <location>
        <begin position="242"/>
        <end position="344"/>
    </location>
</feature>
<dbReference type="GO" id="GO:0005524">
    <property type="term" value="F:ATP binding"/>
    <property type="evidence" value="ECO:0007669"/>
    <property type="project" value="UniProtKB-KW"/>
</dbReference>
<reference evidence="6" key="1">
    <citation type="submission" date="2019-06" db="EMBL/GenBank/DDBJ databases">
        <authorList>
            <person name="Murdoch R.W."/>
            <person name="Fathepure B."/>
        </authorList>
    </citation>
    <scope>NUCLEOTIDE SEQUENCE</scope>
</reference>
<accession>A0A5B8RBP8</accession>
<dbReference type="InterPro" id="IPR000212">
    <property type="entry name" value="DNA_helicase_UvrD/REP"/>
</dbReference>
<evidence type="ECO:0000256" key="1">
    <source>
        <dbReference type="ARBA" id="ARBA00022741"/>
    </source>
</evidence>
<evidence type="ECO:0000259" key="5">
    <source>
        <dbReference type="Pfam" id="PF00580"/>
    </source>
</evidence>
<dbReference type="Pfam" id="PF00580">
    <property type="entry name" value="UvrD-helicase"/>
    <property type="match status" value="1"/>
</dbReference>
<organism evidence="6">
    <name type="scientific">uncultured organism</name>
    <dbReference type="NCBI Taxonomy" id="155900"/>
    <lineage>
        <taxon>unclassified sequences</taxon>
        <taxon>environmental samples</taxon>
    </lineage>
</organism>
<proteinExistence type="predicted"/>
<name>A0A5B8RBP8_9ZZZZ</name>
<evidence type="ECO:0000256" key="4">
    <source>
        <dbReference type="ARBA" id="ARBA00022840"/>
    </source>
</evidence>
<sequence length="645" mass="72040">MDSSPQRIVMPRLEALPHLRSAASPGLEEVVRFFHARLPLAWEIYVRPHFNGLSPDVVLLNPEVGLAVYRLVEYPIWEGGYAFRRDSPGSPLTLYVQDEAGAVPVINPFAALRSTRENVAELYIPTVRREWGSVGFGAVTAGLIFPYASEEEVTRFCADAAFQPHRYAPAVSREALARERVHRVFPESGRSRSKLMSETAAAELRAWLREPEYRAAQRQPLVFDPVQKPLVSTRTRSGLRRIRGAAGTGKTHVIAGRAAHLEAQGRRVLVLTFNNALIRYIRDLVDRARAPYCRDERVTVLGFHAWCKLICEQAGFTESYRALWRHHKPDEQRTEEGRQVALKHVCDEELPRLTERALETLDRLGGHRHTGYDALLVDEGQDWSPHWWHVARRAIRNGGEFILAADATQDLYGRAESWTDEAMSGAGFRGKWSELYTCHRLPGDYLPFVSEFASRVLSHKEGDQIPGTRPLQLHAPTQMRWRQVPGGRVPQYGALAVAELEPVAREDPAAYSDVVVVVPTRSLGVELVTHLEHLGINTVHTLQQDSRAASAAKRGFSVGNNGVKVTTMHGMKGWEARYLVVCVEAAESEKVRRALYVALTRLKVSETGVCSYVAVVTSDPQLRQYGCDWPVFIDETGVAGSGASA</sequence>
<keyword evidence="1" id="KW-0547">Nucleotide-binding</keyword>
<dbReference type="AlphaFoldDB" id="A0A5B8RBP8"/>
<dbReference type="GO" id="GO:0000725">
    <property type="term" value="P:recombinational repair"/>
    <property type="evidence" value="ECO:0007669"/>
    <property type="project" value="TreeGrafter"/>
</dbReference>
<dbReference type="GO" id="GO:0043138">
    <property type="term" value="F:3'-5' DNA helicase activity"/>
    <property type="evidence" value="ECO:0007669"/>
    <property type="project" value="TreeGrafter"/>
</dbReference>
<dbReference type="Gene3D" id="3.40.50.300">
    <property type="entry name" value="P-loop containing nucleotide triphosphate hydrolases"/>
    <property type="match status" value="2"/>
</dbReference>
<dbReference type="SUPFAM" id="SSF52540">
    <property type="entry name" value="P-loop containing nucleoside triphosphate hydrolases"/>
    <property type="match status" value="1"/>
</dbReference>
<dbReference type="InterPro" id="IPR014016">
    <property type="entry name" value="UvrD-like_ATP-bd"/>
</dbReference>
<evidence type="ECO:0000313" key="6">
    <source>
        <dbReference type="EMBL" id="QEA06061.1"/>
    </source>
</evidence>
<keyword evidence="3" id="KW-0347">Helicase</keyword>
<dbReference type="PANTHER" id="PTHR11070">
    <property type="entry name" value="UVRD / RECB / PCRA DNA HELICASE FAMILY MEMBER"/>
    <property type="match status" value="1"/>
</dbReference>
<dbReference type="EMBL" id="MN079123">
    <property type="protein sequence ID" value="QEA06061.1"/>
    <property type="molecule type" value="Genomic_DNA"/>
</dbReference>
<dbReference type="InterPro" id="IPR027417">
    <property type="entry name" value="P-loop_NTPase"/>
</dbReference>
<dbReference type="GO" id="GO:0003677">
    <property type="term" value="F:DNA binding"/>
    <property type="evidence" value="ECO:0007669"/>
    <property type="project" value="InterPro"/>
</dbReference>
<evidence type="ECO:0000256" key="2">
    <source>
        <dbReference type="ARBA" id="ARBA00022801"/>
    </source>
</evidence>